<feature type="transmembrane region" description="Helical" evidence="7">
    <location>
        <begin position="291"/>
        <end position="311"/>
    </location>
</feature>
<sequence>MSQTVPAASAAPAKVATGARPLPRRRRFQLSPRWAPYVLLTPFLVLFLVFGLYPLLFSLYLAFQSWEPTSGLHAMHYVGLENFTFALQDEWFWKSLSNTGWLAVASGVPQHLVAIPIACFIHARIKRFRNLVVGAYFVPYITSTVAIAILFTSLFSTDYGLINSGIRALWNGDPIDWLNKPGTIKPTIALLVFWRFVGFNVVLYLAALQTIPADLYEAARIDGAKAWQQFRYITLPSLRPAILFGVTLSVIGGLQLFEEPFILTNGKGGSDQAGMTTAFYLYRMAFDFNDFGAASAMSWLLFLVVAVLTWATHKALSRN</sequence>
<dbReference type="PROSITE" id="PS50928">
    <property type="entry name" value="ABC_TM1"/>
    <property type="match status" value="1"/>
</dbReference>
<feature type="transmembrane region" description="Helical" evidence="7">
    <location>
        <begin position="133"/>
        <end position="155"/>
    </location>
</feature>
<dbReference type="Proteomes" id="UP001371218">
    <property type="component" value="Unassembled WGS sequence"/>
</dbReference>
<feature type="domain" description="ABC transmembrane type-1" evidence="8">
    <location>
        <begin position="96"/>
        <end position="312"/>
    </location>
</feature>
<protein>
    <submittedName>
        <fullName evidence="9">Sugar ABC transporter permease</fullName>
    </submittedName>
</protein>
<accession>A0ABU9BVG7</accession>
<evidence type="ECO:0000256" key="1">
    <source>
        <dbReference type="ARBA" id="ARBA00004651"/>
    </source>
</evidence>
<keyword evidence="5 7" id="KW-1133">Transmembrane helix</keyword>
<dbReference type="Gene3D" id="1.10.3720.10">
    <property type="entry name" value="MetI-like"/>
    <property type="match status" value="1"/>
</dbReference>
<keyword evidence="6 7" id="KW-0472">Membrane</keyword>
<dbReference type="RefSeq" id="WP_341428378.1">
    <property type="nucleotide sequence ID" value="NZ_JBBUTG010000023.1"/>
</dbReference>
<dbReference type="PANTHER" id="PTHR30193">
    <property type="entry name" value="ABC TRANSPORTER PERMEASE PROTEIN"/>
    <property type="match status" value="1"/>
</dbReference>
<reference evidence="9 10" key="1">
    <citation type="submission" date="2024-04" db="EMBL/GenBank/DDBJ databases">
        <title>Novel species of the genus Ideonella isolated from streams.</title>
        <authorList>
            <person name="Lu H."/>
        </authorList>
    </citation>
    <scope>NUCLEOTIDE SEQUENCE [LARGE SCALE GENOMIC DNA]</scope>
    <source>
        <strain evidence="9 10">DXS29W</strain>
    </source>
</reference>
<dbReference type="InterPro" id="IPR051393">
    <property type="entry name" value="ABC_transporter_permease"/>
</dbReference>
<evidence type="ECO:0000256" key="6">
    <source>
        <dbReference type="ARBA" id="ARBA00023136"/>
    </source>
</evidence>
<evidence type="ECO:0000313" key="9">
    <source>
        <dbReference type="EMBL" id="MEK8033956.1"/>
    </source>
</evidence>
<dbReference type="Pfam" id="PF00528">
    <property type="entry name" value="BPD_transp_1"/>
    <property type="match status" value="1"/>
</dbReference>
<evidence type="ECO:0000256" key="5">
    <source>
        <dbReference type="ARBA" id="ARBA00022989"/>
    </source>
</evidence>
<evidence type="ECO:0000313" key="10">
    <source>
        <dbReference type="Proteomes" id="UP001371218"/>
    </source>
</evidence>
<feature type="transmembrane region" description="Helical" evidence="7">
    <location>
        <begin position="101"/>
        <end position="121"/>
    </location>
</feature>
<dbReference type="SUPFAM" id="SSF161098">
    <property type="entry name" value="MetI-like"/>
    <property type="match status" value="1"/>
</dbReference>
<feature type="transmembrane region" description="Helical" evidence="7">
    <location>
        <begin position="238"/>
        <end position="257"/>
    </location>
</feature>
<comment type="similarity">
    <text evidence="7">Belongs to the binding-protein-dependent transport system permease family.</text>
</comment>
<evidence type="ECO:0000256" key="4">
    <source>
        <dbReference type="ARBA" id="ARBA00022692"/>
    </source>
</evidence>
<evidence type="ECO:0000259" key="8">
    <source>
        <dbReference type="PROSITE" id="PS50928"/>
    </source>
</evidence>
<organism evidence="9 10">
    <name type="scientific">Ideonella lacteola</name>
    <dbReference type="NCBI Taxonomy" id="2984193"/>
    <lineage>
        <taxon>Bacteria</taxon>
        <taxon>Pseudomonadati</taxon>
        <taxon>Pseudomonadota</taxon>
        <taxon>Betaproteobacteria</taxon>
        <taxon>Burkholderiales</taxon>
        <taxon>Sphaerotilaceae</taxon>
        <taxon>Ideonella</taxon>
    </lineage>
</organism>
<feature type="transmembrane region" description="Helical" evidence="7">
    <location>
        <begin position="187"/>
        <end position="207"/>
    </location>
</feature>
<keyword evidence="4 7" id="KW-0812">Transmembrane</keyword>
<evidence type="ECO:0000256" key="2">
    <source>
        <dbReference type="ARBA" id="ARBA00022448"/>
    </source>
</evidence>
<evidence type="ECO:0000256" key="3">
    <source>
        <dbReference type="ARBA" id="ARBA00022475"/>
    </source>
</evidence>
<dbReference type="InterPro" id="IPR000515">
    <property type="entry name" value="MetI-like"/>
</dbReference>
<comment type="caution">
    <text evidence="9">The sequence shown here is derived from an EMBL/GenBank/DDBJ whole genome shotgun (WGS) entry which is preliminary data.</text>
</comment>
<dbReference type="EMBL" id="JBBUTG010000023">
    <property type="protein sequence ID" value="MEK8033956.1"/>
    <property type="molecule type" value="Genomic_DNA"/>
</dbReference>
<evidence type="ECO:0000256" key="7">
    <source>
        <dbReference type="RuleBase" id="RU363032"/>
    </source>
</evidence>
<comment type="subcellular location">
    <subcellularLocation>
        <location evidence="1 7">Cell membrane</location>
        <topology evidence="1 7">Multi-pass membrane protein</topology>
    </subcellularLocation>
</comment>
<dbReference type="CDD" id="cd06261">
    <property type="entry name" value="TM_PBP2"/>
    <property type="match status" value="1"/>
</dbReference>
<keyword evidence="2 7" id="KW-0813">Transport</keyword>
<feature type="transmembrane region" description="Helical" evidence="7">
    <location>
        <begin position="34"/>
        <end position="63"/>
    </location>
</feature>
<keyword evidence="3" id="KW-1003">Cell membrane</keyword>
<gene>
    <name evidence="9" type="ORF">AACH06_24285</name>
</gene>
<keyword evidence="10" id="KW-1185">Reference proteome</keyword>
<dbReference type="PANTHER" id="PTHR30193:SF37">
    <property type="entry name" value="INNER MEMBRANE ABC TRANSPORTER PERMEASE PROTEIN YCJO"/>
    <property type="match status" value="1"/>
</dbReference>
<name>A0ABU9BVG7_9BURK</name>
<proteinExistence type="inferred from homology"/>
<dbReference type="InterPro" id="IPR035906">
    <property type="entry name" value="MetI-like_sf"/>
</dbReference>